<dbReference type="Proteomes" id="UP000887574">
    <property type="component" value="Unplaced"/>
</dbReference>
<protein>
    <submittedName>
        <fullName evidence="2">MULE transposase domain-containing protein</fullName>
    </submittedName>
</protein>
<reference evidence="2" key="1">
    <citation type="submission" date="2022-11" db="UniProtKB">
        <authorList>
            <consortium name="WormBaseParasite"/>
        </authorList>
    </citation>
    <scope>IDENTIFICATION</scope>
</reference>
<dbReference type="AlphaFoldDB" id="A0A915EBY7"/>
<proteinExistence type="predicted"/>
<name>A0A915EBY7_9BILA</name>
<dbReference type="WBParaSite" id="jg3672">
    <property type="protein sequence ID" value="jg3672"/>
    <property type="gene ID" value="jg3672"/>
</dbReference>
<organism evidence="1 2">
    <name type="scientific">Ditylenchus dipsaci</name>
    <dbReference type="NCBI Taxonomy" id="166011"/>
    <lineage>
        <taxon>Eukaryota</taxon>
        <taxon>Metazoa</taxon>
        <taxon>Ecdysozoa</taxon>
        <taxon>Nematoda</taxon>
        <taxon>Chromadorea</taxon>
        <taxon>Rhabditida</taxon>
        <taxon>Tylenchina</taxon>
        <taxon>Tylenchomorpha</taxon>
        <taxon>Sphaerularioidea</taxon>
        <taxon>Anguinidae</taxon>
        <taxon>Anguininae</taxon>
        <taxon>Ditylenchus</taxon>
    </lineage>
</organism>
<sequence length="251" mass="28374">MGLKLINTAVTDNHRPLHTSCCCCFVGGTEKMNGCTPNSTFNEIVADSFEEVKKLGRSATHCKLYDMYNPSLGDIRKAKSYSALQPMAFVATKPNKESGSGQRQYQPSIGRSWGVLNIYQRHSSYHFNQQAGDNTLFQPKKLDLKTFHYIGMAALKDWIFRNFSAQQDDTYDIESSVDHSKAFIRCSTNLFSESGLNLRSQLEWVPLMVAGFSDANKKFYMTHVALVSNENVACYQHFFRVIAGLTYQPRS</sequence>
<evidence type="ECO:0000313" key="2">
    <source>
        <dbReference type="WBParaSite" id="jg3672"/>
    </source>
</evidence>
<evidence type="ECO:0000313" key="1">
    <source>
        <dbReference type="Proteomes" id="UP000887574"/>
    </source>
</evidence>
<accession>A0A915EBY7</accession>
<keyword evidence="1" id="KW-1185">Reference proteome</keyword>